<feature type="region of interest" description="Disordered" evidence="1">
    <location>
        <begin position="86"/>
        <end position="140"/>
    </location>
</feature>
<dbReference type="EMBL" id="JAZHXI010000003">
    <property type="protein sequence ID" value="KAL2073525.1"/>
    <property type="molecule type" value="Genomic_DNA"/>
</dbReference>
<gene>
    <name evidence="2" type="ORF">VTL71DRAFT_10851</name>
</gene>
<organism evidence="2 3">
    <name type="scientific">Oculimacula yallundae</name>
    <dbReference type="NCBI Taxonomy" id="86028"/>
    <lineage>
        <taxon>Eukaryota</taxon>
        <taxon>Fungi</taxon>
        <taxon>Dikarya</taxon>
        <taxon>Ascomycota</taxon>
        <taxon>Pezizomycotina</taxon>
        <taxon>Leotiomycetes</taxon>
        <taxon>Helotiales</taxon>
        <taxon>Ploettnerulaceae</taxon>
        <taxon>Oculimacula</taxon>
    </lineage>
</organism>
<sequence>MKLRIFKDTCDRAGIPVEVYGKAFPSMFKGIASDHYYFGMNSTPGVSLTLSFKEIVSINLEPLRNFPTDLRDVRYNTVDRRFRYNTDRGASYGNRDGNRGGSRGRPYGKDRDFYRNKGRPKDGGYGRDRKKKEERDKAKERFKAENVRRFNGNYGKSFENKFRQYVVDIEGSEDDYMTGIFI</sequence>
<evidence type="ECO:0000313" key="3">
    <source>
        <dbReference type="Proteomes" id="UP001595075"/>
    </source>
</evidence>
<name>A0ABR4CUK2_9HELO</name>
<feature type="compositionally biased region" description="Basic and acidic residues" evidence="1">
    <location>
        <begin position="107"/>
        <end position="140"/>
    </location>
</feature>
<comment type="caution">
    <text evidence="2">The sequence shown here is derived from an EMBL/GenBank/DDBJ whole genome shotgun (WGS) entry which is preliminary data.</text>
</comment>
<protein>
    <submittedName>
        <fullName evidence="2">Uncharacterized protein</fullName>
    </submittedName>
</protein>
<keyword evidence="3" id="KW-1185">Reference proteome</keyword>
<evidence type="ECO:0000313" key="2">
    <source>
        <dbReference type="EMBL" id="KAL2073525.1"/>
    </source>
</evidence>
<dbReference type="Proteomes" id="UP001595075">
    <property type="component" value="Unassembled WGS sequence"/>
</dbReference>
<reference evidence="2 3" key="1">
    <citation type="journal article" date="2024" name="Commun. Biol.">
        <title>Comparative genomic analysis of thermophilic fungi reveals convergent evolutionary adaptations and gene losses.</title>
        <authorList>
            <person name="Steindorff A.S."/>
            <person name="Aguilar-Pontes M.V."/>
            <person name="Robinson A.J."/>
            <person name="Andreopoulos B."/>
            <person name="LaButti K."/>
            <person name="Kuo A."/>
            <person name="Mondo S."/>
            <person name="Riley R."/>
            <person name="Otillar R."/>
            <person name="Haridas S."/>
            <person name="Lipzen A."/>
            <person name="Grimwood J."/>
            <person name="Schmutz J."/>
            <person name="Clum A."/>
            <person name="Reid I.D."/>
            <person name="Moisan M.C."/>
            <person name="Butler G."/>
            <person name="Nguyen T.T.M."/>
            <person name="Dewar K."/>
            <person name="Conant G."/>
            <person name="Drula E."/>
            <person name="Henrissat B."/>
            <person name="Hansel C."/>
            <person name="Singer S."/>
            <person name="Hutchinson M.I."/>
            <person name="de Vries R.P."/>
            <person name="Natvig D.O."/>
            <person name="Powell A.J."/>
            <person name="Tsang A."/>
            <person name="Grigoriev I.V."/>
        </authorList>
    </citation>
    <scope>NUCLEOTIDE SEQUENCE [LARGE SCALE GENOMIC DNA]</scope>
    <source>
        <strain evidence="2 3">CBS 494.80</strain>
    </source>
</reference>
<evidence type="ECO:0000256" key="1">
    <source>
        <dbReference type="SAM" id="MobiDB-lite"/>
    </source>
</evidence>
<proteinExistence type="predicted"/>
<accession>A0ABR4CUK2</accession>